<feature type="transmembrane region" description="Helical" evidence="1">
    <location>
        <begin position="185"/>
        <end position="204"/>
    </location>
</feature>
<evidence type="ECO:0000313" key="4">
    <source>
        <dbReference type="Proteomes" id="UP001195914"/>
    </source>
</evidence>
<comment type="caution">
    <text evidence="3">The sequence shown here is derived from an EMBL/GenBank/DDBJ whole genome shotgun (WGS) entry which is preliminary data.</text>
</comment>
<keyword evidence="1" id="KW-0472">Membrane</keyword>
<reference evidence="3" key="1">
    <citation type="journal article" date="2014" name="Nucleic Acids Res.">
        <title>The evolutionary dynamics of variant antigen genes in Babesia reveal a history of genomic innovation underlying host-parasite interaction.</title>
        <authorList>
            <person name="Jackson A.P."/>
            <person name="Otto T.D."/>
            <person name="Darby A."/>
            <person name="Ramaprasad A."/>
            <person name="Xia D."/>
            <person name="Echaide I.E."/>
            <person name="Farber M."/>
            <person name="Gahlot S."/>
            <person name="Gamble J."/>
            <person name="Gupta D."/>
            <person name="Gupta Y."/>
            <person name="Jackson L."/>
            <person name="Malandrin L."/>
            <person name="Malas T.B."/>
            <person name="Moussa E."/>
            <person name="Nair M."/>
            <person name="Reid A.J."/>
            <person name="Sanders M."/>
            <person name="Sharma J."/>
            <person name="Tracey A."/>
            <person name="Quail M.A."/>
            <person name="Weir W."/>
            <person name="Wastling J.M."/>
            <person name="Hall N."/>
            <person name="Willadsen P."/>
            <person name="Lingelbach K."/>
            <person name="Shiels B."/>
            <person name="Tait A."/>
            <person name="Berriman M."/>
            <person name="Allred D.R."/>
            <person name="Pain A."/>
        </authorList>
    </citation>
    <scope>NUCLEOTIDE SEQUENCE</scope>
    <source>
        <strain evidence="3">1802A</strain>
    </source>
</reference>
<feature type="domain" description="CAAX prenyl protease 2/Lysostaphin resistance protein A-like" evidence="2">
    <location>
        <begin position="365"/>
        <end position="450"/>
    </location>
</feature>
<keyword evidence="1" id="KW-1133">Transmembrane helix</keyword>
<feature type="transmembrane region" description="Helical" evidence="1">
    <location>
        <begin position="12"/>
        <end position="31"/>
    </location>
</feature>
<keyword evidence="1" id="KW-0812">Transmembrane</keyword>
<evidence type="ECO:0000313" key="3">
    <source>
        <dbReference type="EMBL" id="KAK1932933.1"/>
    </source>
</evidence>
<gene>
    <name evidence="3" type="ORF">X943_001470</name>
</gene>
<evidence type="ECO:0000256" key="1">
    <source>
        <dbReference type="SAM" id="Phobius"/>
    </source>
</evidence>
<dbReference type="AlphaFoldDB" id="A0AAD9LDW6"/>
<feature type="transmembrane region" description="Helical" evidence="1">
    <location>
        <begin position="224"/>
        <end position="246"/>
    </location>
</feature>
<sequence>MLIVSTWAHFYWALLPCWIFAAFSGSSAYGVTPSNFKVPIRCDGILSTKRAAFLGNFLIPEGVRRRKHSTGRNLSEVDKELSQQDHTACGNTIGRAIGLCKGLKLHATSLSDVISTRVETICQRVRTSKLYKKIKEGLKVVKQRMASLSVAEQIALAALGKLVYVLILPRFHILFPYQLLPVNSGLGVDIGLDTIISIGSFYALMKCMKPTTTQLKLDTRTQLAIPLVAAGLLGSFYLSGYAAQLVESTMLLLSAVDVPVSVGLQRAMRILLSHLSWVIIGSKILNRIIPIGNLQSQWFSLNSKELWVYKALAGYFASCTLYNVTDIIFNAAENLKQKHEVEPIEGTYDDMGNPLMEHTDLIPTIIAAIGPCITAPWWEEMLYRVFVFKTLNLKLPKSIATVLSAFIFSVHHMNPRSVLQLFALGVLWSVIEQGTNNLFISIAIHSLWNTRIMLGTFLGL</sequence>
<dbReference type="InterPro" id="IPR003675">
    <property type="entry name" value="Rce1/LyrA-like_dom"/>
</dbReference>
<proteinExistence type="predicted"/>
<dbReference type="EMBL" id="JAHBMH010000073">
    <property type="protein sequence ID" value="KAK1932933.1"/>
    <property type="molecule type" value="Genomic_DNA"/>
</dbReference>
<dbReference type="GO" id="GO:0004175">
    <property type="term" value="F:endopeptidase activity"/>
    <property type="evidence" value="ECO:0007669"/>
    <property type="project" value="UniProtKB-ARBA"/>
</dbReference>
<accession>A0AAD9LDW6</accession>
<dbReference type="Proteomes" id="UP001195914">
    <property type="component" value="Unassembled WGS sequence"/>
</dbReference>
<dbReference type="Pfam" id="PF02517">
    <property type="entry name" value="Rce1-like"/>
    <property type="match status" value="1"/>
</dbReference>
<protein>
    <recommendedName>
        <fullName evidence="2">CAAX prenyl protease 2/Lysostaphin resistance protein A-like domain-containing protein</fullName>
    </recommendedName>
</protein>
<name>A0AAD9LDW6_BABDI</name>
<dbReference type="GO" id="GO:0080120">
    <property type="term" value="P:CAAX-box protein maturation"/>
    <property type="evidence" value="ECO:0007669"/>
    <property type="project" value="UniProtKB-ARBA"/>
</dbReference>
<organism evidence="3 4">
    <name type="scientific">Babesia divergens</name>
    <dbReference type="NCBI Taxonomy" id="32595"/>
    <lineage>
        <taxon>Eukaryota</taxon>
        <taxon>Sar</taxon>
        <taxon>Alveolata</taxon>
        <taxon>Apicomplexa</taxon>
        <taxon>Aconoidasida</taxon>
        <taxon>Piroplasmida</taxon>
        <taxon>Babesiidae</taxon>
        <taxon>Babesia</taxon>
    </lineage>
</organism>
<evidence type="ECO:0000259" key="2">
    <source>
        <dbReference type="Pfam" id="PF02517"/>
    </source>
</evidence>
<dbReference type="PANTHER" id="PTHR43592">
    <property type="entry name" value="CAAX AMINO TERMINAL PROTEASE"/>
    <property type="match status" value="1"/>
</dbReference>
<feature type="transmembrane region" description="Helical" evidence="1">
    <location>
        <begin position="154"/>
        <end position="173"/>
    </location>
</feature>
<reference evidence="3" key="2">
    <citation type="submission" date="2021-05" db="EMBL/GenBank/DDBJ databases">
        <authorList>
            <person name="Pain A."/>
        </authorList>
    </citation>
    <scope>NUCLEOTIDE SEQUENCE</scope>
    <source>
        <strain evidence="3">1802A</strain>
    </source>
</reference>
<dbReference type="PANTHER" id="PTHR43592:SF15">
    <property type="entry name" value="CAAX AMINO TERMINAL PROTEASE FAMILY PROTEIN"/>
    <property type="match status" value="1"/>
</dbReference>
<keyword evidence="4" id="KW-1185">Reference proteome</keyword>